<evidence type="ECO:0000256" key="5">
    <source>
        <dbReference type="ARBA" id="ARBA00022723"/>
    </source>
</evidence>
<dbReference type="GO" id="GO:0016020">
    <property type="term" value="C:membrane"/>
    <property type="evidence" value="ECO:0007669"/>
    <property type="project" value="UniProtKB-SubCell"/>
</dbReference>
<dbReference type="CDD" id="cd00030">
    <property type="entry name" value="C2"/>
    <property type="match status" value="2"/>
</dbReference>
<feature type="domain" description="SMP-LTD" evidence="14">
    <location>
        <begin position="68"/>
        <end position="251"/>
    </location>
</feature>
<name>A0AAE0EHE0_9ROSI</name>
<dbReference type="Gene3D" id="2.60.40.150">
    <property type="entry name" value="C2 domain"/>
    <property type="match status" value="2"/>
</dbReference>
<evidence type="ECO:0000313" key="16">
    <source>
        <dbReference type="Proteomes" id="UP001281410"/>
    </source>
</evidence>
<evidence type="ECO:0000259" key="14">
    <source>
        <dbReference type="PROSITE" id="PS51847"/>
    </source>
</evidence>
<dbReference type="InterPro" id="IPR039010">
    <property type="entry name" value="Synaptotagmin_SMP"/>
</dbReference>
<comment type="caution">
    <text evidence="15">The sequence shown here is derived from an EMBL/GenBank/DDBJ whole genome shotgun (WGS) entry which is preliminary data.</text>
</comment>
<feature type="domain" description="C2" evidence="13">
    <location>
        <begin position="409"/>
        <end position="530"/>
    </location>
</feature>
<proteinExistence type="inferred from homology"/>
<evidence type="ECO:0000313" key="15">
    <source>
        <dbReference type="EMBL" id="KAK3226525.1"/>
    </source>
</evidence>
<feature type="domain" description="C2" evidence="13">
    <location>
        <begin position="242"/>
        <end position="365"/>
    </location>
</feature>
<dbReference type="EMBL" id="JANJYJ010000002">
    <property type="protein sequence ID" value="KAK3226525.1"/>
    <property type="molecule type" value="Genomic_DNA"/>
</dbReference>
<comment type="similarity">
    <text evidence="2">Belongs to the synaptotagmin family.</text>
</comment>
<keyword evidence="10" id="KW-0446">Lipid-binding</keyword>
<evidence type="ECO:0000256" key="2">
    <source>
        <dbReference type="ARBA" id="ARBA00006996"/>
    </source>
</evidence>
<dbReference type="InterPro" id="IPR045050">
    <property type="entry name" value="Synaptotagmin_plant"/>
</dbReference>
<dbReference type="GO" id="GO:0006869">
    <property type="term" value="P:lipid transport"/>
    <property type="evidence" value="ECO:0007669"/>
    <property type="project" value="UniProtKB-KW"/>
</dbReference>
<keyword evidence="3" id="KW-0813">Transport</keyword>
<evidence type="ECO:0000259" key="13">
    <source>
        <dbReference type="PROSITE" id="PS50004"/>
    </source>
</evidence>
<keyword evidence="7" id="KW-0106">Calcium</keyword>
<dbReference type="Pfam" id="PF00168">
    <property type="entry name" value="C2"/>
    <property type="match status" value="2"/>
</dbReference>
<keyword evidence="4 12" id="KW-0812">Transmembrane</keyword>
<dbReference type="GO" id="GO:0005783">
    <property type="term" value="C:endoplasmic reticulum"/>
    <property type="evidence" value="ECO:0007669"/>
    <property type="project" value="TreeGrafter"/>
</dbReference>
<dbReference type="PANTHER" id="PTHR10774">
    <property type="entry name" value="EXTENDED SYNAPTOTAGMIN-RELATED"/>
    <property type="match status" value="1"/>
</dbReference>
<evidence type="ECO:0000256" key="9">
    <source>
        <dbReference type="ARBA" id="ARBA00023055"/>
    </source>
</evidence>
<organism evidence="15 16">
    <name type="scientific">Dipteronia sinensis</name>
    <dbReference type="NCBI Taxonomy" id="43782"/>
    <lineage>
        <taxon>Eukaryota</taxon>
        <taxon>Viridiplantae</taxon>
        <taxon>Streptophyta</taxon>
        <taxon>Embryophyta</taxon>
        <taxon>Tracheophyta</taxon>
        <taxon>Spermatophyta</taxon>
        <taxon>Magnoliopsida</taxon>
        <taxon>eudicotyledons</taxon>
        <taxon>Gunneridae</taxon>
        <taxon>Pentapetalae</taxon>
        <taxon>rosids</taxon>
        <taxon>malvids</taxon>
        <taxon>Sapindales</taxon>
        <taxon>Sapindaceae</taxon>
        <taxon>Hippocastanoideae</taxon>
        <taxon>Acereae</taxon>
        <taxon>Dipteronia</taxon>
    </lineage>
</organism>
<accession>A0AAE0EHE0</accession>
<evidence type="ECO:0000256" key="1">
    <source>
        <dbReference type="ARBA" id="ARBA00004167"/>
    </source>
</evidence>
<keyword evidence="16" id="KW-1185">Reference proteome</keyword>
<evidence type="ECO:0000256" key="11">
    <source>
        <dbReference type="ARBA" id="ARBA00023136"/>
    </source>
</evidence>
<dbReference type="PRINTS" id="PR00360">
    <property type="entry name" value="C2DOMAIN"/>
</dbReference>
<keyword evidence="9" id="KW-0445">Lipid transport</keyword>
<dbReference type="SMART" id="SM00239">
    <property type="entry name" value="C2"/>
    <property type="match status" value="2"/>
</dbReference>
<comment type="subcellular location">
    <subcellularLocation>
        <location evidence="1">Membrane</location>
        <topology evidence="1">Single-pass membrane protein</topology>
    </subcellularLocation>
</comment>
<evidence type="ECO:0000256" key="8">
    <source>
        <dbReference type="ARBA" id="ARBA00022989"/>
    </source>
</evidence>
<keyword evidence="6" id="KW-0677">Repeat</keyword>
<dbReference type="CDD" id="cd21677">
    <property type="entry name" value="SMP_SYT"/>
    <property type="match status" value="1"/>
</dbReference>
<evidence type="ECO:0000256" key="4">
    <source>
        <dbReference type="ARBA" id="ARBA00022692"/>
    </source>
</evidence>
<evidence type="ECO:0000256" key="10">
    <source>
        <dbReference type="ARBA" id="ARBA00023121"/>
    </source>
</evidence>
<sequence>MVGLLSILLGIIGFVIGIPIGLLLGYFLFIYSEPTDVKDPIIRPVYELDSSAVLDLLPELPLWVKQPEYERIDWLNDFLSDMWPYLDKAICGIIRSNVEQNVSEYGSKFFVNSVDFKSLSLGTLHPRVHGIKVCQTNNDNELVLEPAVRWAGNPDITLVLKLFSLPITVQLLDVQISAAPRIVLKPLVPAFPCFANIEVSLMEKPHVDFGLKVVGGDIMAIPGLYRFVQETIRKQIADLYLWPQTLEFPVLDGSVGAIKKPVGILHVKVVRASKLLKMDIFGASDPYVELSLSGERLPAKKTSIKMKTLNPEWNEDFKLTVKDPQSQVLQLHAYDWEKVGTHDKLGMQVVPLRSLAPNETKKLTLNLVKNTNPNDRQNKKNRGQLVVELTFNLFLEDSKKFSGPLDKYERKESEVGRSFESASLGAGLLLVTVQGAEDVEGKHHNNPFAMVLFRGEVKKTKTIKKSRDPCWNEEFQFVLEEAPLKEKIRIEIKSKRRGIGFRRKVISTFTFLFCLQFFRLRIPSLIQNETTFCVLCDLCRNHWDISILILMM</sequence>
<dbReference type="InterPro" id="IPR000008">
    <property type="entry name" value="C2_dom"/>
</dbReference>
<dbReference type="InterPro" id="IPR031468">
    <property type="entry name" value="SMP_LBD"/>
</dbReference>
<keyword evidence="5" id="KW-0479">Metal-binding</keyword>
<dbReference type="SUPFAM" id="SSF49562">
    <property type="entry name" value="C2 domain (Calcium/lipid-binding domain, CaLB)"/>
    <property type="match status" value="2"/>
</dbReference>
<evidence type="ECO:0000256" key="3">
    <source>
        <dbReference type="ARBA" id="ARBA00022448"/>
    </source>
</evidence>
<protein>
    <recommendedName>
        <fullName evidence="17">Synaptotagmin-3-like</fullName>
    </recommendedName>
</protein>
<evidence type="ECO:0008006" key="17">
    <source>
        <dbReference type="Google" id="ProtNLM"/>
    </source>
</evidence>
<dbReference type="InterPro" id="IPR035892">
    <property type="entry name" value="C2_domain_sf"/>
</dbReference>
<evidence type="ECO:0000256" key="6">
    <source>
        <dbReference type="ARBA" id="ARBA00022737"/>
    </source>
</evidence>
<dbReference type="FunFam" id="2.60.40.150:FF:000102">
    <property type="entry name" value="Synaptotagmin-2 isoform A"/>
    <property type="match status" value="1"/>
</dbReference>
<dbReference type="AlphaFoldDB" id="A0AAE0EHE0"/>
<dbReference type="GO" id="GO:0046872">
    <property type="term" value="F:metal ion binding"/>
    <property type="evidence" value="ECO:0007669"/>
    <property type="project" value="UniProtKB-KW"/>
</dbReference>
<keyword evidence="8 12" id="KW-1133">Transmembrane helix</keyword>
<dbReference type="PANTHER" id="PTHR10774:SF217">
    <property type="entry name" value="OS06G0685300 PROTEIN"/>
    <property type="match status" value="1"/>
</dbReference>
<dbReference type="Proteomes" id="UP001281410">
    <property type="component" value="Unassembled WGS sequence"/>
</dbReference>
<keyword evidence="11 12" id="KW-0472">Membrane</keyword>
<dbReference type="GO" id="GO:0008289">
    <property type="term" value="F:lipid binding"/>
    <property type="evidence" value="ECO:0007669"/>
    <property type="project" value="UniProtKB-KW"/>
</dbReference>
<dbReference type="Pfam" id="PF17047">
    <property type="entry name" value="SMP_LBD"/>
    <property type="match status" value="1"/>
</dbReference>
<feature type="transmembrane region" description="Helical" evidence="12">
    <location>
        <begin position="6"/>
        <end position="29"/>
    </location>
</feature>
<dbReference type="PROSITE" id="PS50004">
    <property type="entry name" value="C2"/>
    <property type="match status" value="2"/>
</dbReference>
<gene>
    <name evidence="15" type="ORF">Dsin_006387</name>
</gene>
<dbReference type="PROSITE" id="PS51847">
    <property type="entry name" value="SMP"/>
    <property type="match status" value="1"/>
</dbReference>
<evidence type="ECO:0000256" key="7">
    <source>
        <dbReference type="ARBA" id="ARBA00022837"/>
    </source>
</evidence>
<evidence type="ECO:0000256" key="12">
    <source>
        <dbReference type="SAM" id="Phobius"/>
    </source>
</evidence>
<reference evidence="15" key="1">
    <citation type="journal article" date="2023" name="Plant J.">
        <title>Genome sequences and population genomics provide insights into the demographic history, inbreeding, and mutation load of two 'living fossil' tree species of Dipteronia.</title>
        <authorList>
            <person name="Feng Y."/>
            <person name="Comes H.P."/>
            <person name="Chen J."/>
            <person name="Zhu S."/>
            <person name="Lu R."/>
            <person name="Zhang X."/>
            <person name="Li P."/>
            <person name="Qiu J."/>
            <person name="Olsen K.M."/>
            <person name="Qiu Y."/>
        </authorList>
    </citation>
    <scope>NUCLEOTIDE SEQUENCE</scope>
    <source>
        <strain evidence="15">NBL</strain>
    </source>
</reference>